<name>A0A4Y3TNP1_9PROT</name>
<proteinExistence type="predicted"/>
<sequence>MNNEQIETNLRIASFLDALPTGLSLQHISNRVRCVFGENAWKLSRIQTYLGRSDEQPTAGRPNALRADPELQTYFLEKQQTHFIDELLTDAQKTFPEKKLPSRSALHRFLQNSRTL</sequence>
<evidence type="ECO:0000313" key="2">
    <source>
        <dbReference type="Proteomes" id="UP000317617"/>
    </source>
</evidence>
<keyword evidence="2" id="KW-1185">Reference proteome</keyword>
<dbReference type="RefSeq" id="WP_048835690.1">
    <property type="nucleotide sequence ID" value="NZ_BJMU01000004.1"/>
</dbReference>
<comment type="caution">
    <text evidence="1">The sequence shown here is derived from an EMBL/GenBank/DDBJ whole genome shotgun (WGS) entry which is preliminary data.</text>
</comment>
<dbReference type="AlphaFoldDB" id="A0A4Y3TNP1"/>
<accession>A0A4Y3TNP1</accession>
<dbReference type="Proteomes" id="UP000317617">
    <property type="component" value="Unassembled WGS sequence"/>
</dbReference>
<dbReference type="EMBL" id="BJMU01000004">
    <property type="protein sequence ID" value="GEB82647.1"/>
    <property type="molecule type" value="Genomic_DNA"/>
</dbReference>
<evidence type="ECO:0000313" key="1">
    <source>
        <dbReference type="EMBL" id="GEB82647.1"/>
    </source>
</evidence>
<organism evidence="1 2">
    <name type="scientific">Acetobacter orleanensis</name>
    <dbReference type="NCBI Taxonomy" id="104099"/>
    <lineage>
        <taxon>Bacteria</taxon>
        <taxon>Pseudomonadati</taxon>
        <taxon>Pseudomonadota</taxon>
        <taxon>Alphaproteobacteria</taxon>
        <taxon>Acetobacterales</taxon>
        <taxon>Acetobacteraceae</taxon>
        <taxon>Acetobacter</taxon>
    </lineage>
</organism>
<reference evidence="1 2" key="1">
    <citation type="submission" date="2019-06" db="EMBL/GenBank/DDBJ databases">
        <title>Whole genome shotgun sequence of Acetobacter orleanensis NBRC 13752.</title>
        <authorList>
            <person name="Hosoyama A."/>
            <person name="Uohara A."/>
            <person name="Ohji S."/>
            <person name="Ichikawa N."/>
        </authorList>
    </citation>
    <scope>NUCLEOTIDE SEQUENCE [LARGE SCALE GENOMIC DNA]</scope>
    <source>
        <strain evidence="1 2">NBRC 13752</strain>
    </source>
</reference>
<protein>
    <submittedName>
        <fullName evidence="1">Uncharacterized protein</fullName>
    </submittedName>
</protein>
<gene>
    <name evidence="1" type="ORF">AOR01nite_11240</name>
</gene>
<dbReference type="STRING" id="104099.AD949_04490"/>